<proteinExistence type="predicted"/>
<sequence>MIEKIKHEKYKILKRNIIEDSDFTKETMFILICAMIIASIGLNTNSVAVIIGAMLISPLMSPIQSLGLGLSNGNLKRVYVSLFRLGIFILISVVSSTFYFLVSPINDATPQILARTYPTLWDVLIAIFGGTAGVIAKTEEDGGNVVPGVAIATALMPPLCVVGFGIAHGNPKIFLGAGYLFIINVFFIMIATLVGLIVYSGNIFEARNKISIKKQIIFYIVSLIIIIPSIYTATTLVQDTARENSLKKFISGELKNHYVFDNSINKKDKTVTLKIVGDAFKKQDIEKLEKKLEKYKLKNYKLKIQQLSNEKYLTAQDLSKYLNEEKIKENAEDVSLPIENKNQEILENDLKTVENILYKNFSNNISEVKIGKLIDANNNENFVVLVVGNETMTDEISEKIKNLEFDTEKNIKLLLKKISKKKLIHYLKRIKNKFLKN</sequence>
<keyword evidence="2" id="KW-0812">Transmembrane</keyword>
<keyword evidence="2" id="KW-1133">Transmembrane helix</keyword>
<dbReference type="InterPro" id="IPR005240">
    <property type="entry name" value="DUF389"/>
</dbReference>
<keyword evidence="1" id="KW-0175">Coiled coil</keyword>
<dbReference type="KEGG" id="lhg:JMUB5056_0587"/>
<feature type="transmembrane region" description="Helical" evidence="2">
    <location>
        <begin position="148"/>
        <end position="167"/>
    </location>
</feature>
<dbReference type="PANTHER" id="PTHR20992:SF9">
    <property type="entry name" value="AT15442P-RELATED"/>
    <property type="match status" value="1"/>
</dbReference>
<evidence type="ECO:0000256" key="1">
    <source>
        <dbReference type="SAM" id="Coils"/>
    </source>
</evidence>
<protein>
    <recommendedName>
        <fullName evidence="5">Hydrophobic domain protein</fullName>
    </recommendedName>
</protein>
<feature type="transmembrane region" description="Helical" evidence="2">
    <location>
        <begin position="82"/>
        <end position="102"/>
    </location>
</feature>
<organism evidence="3 4">
    <name type="scientific">Leptotrichia hongkongensis</name>
    <dbReference type="NCBI Taxonomy" id="554406"/>
    <lineage>
        <taxon>Bacteria</taxon>
        <taxon>Fusobacteriati</taxon>
        <taxon>Fusobacteriota</taxon>
        <taxon>Fusobacteriia</taxon>
        <taxon>Fusobacteriales</taxon>
        <taxon>Leptotrichiaceae</taxon>
        <taxon>Leptotrichia</taxon>
    </lineage>
</organism>
<evidence type="ECO:0000313" key="3">
    <source>
        <dbReference type="EMBL" id="BBM59004.1"/>
    </source>
</evidence>
<gene>
    <name evidence="3" type="ORF">JMUB5056_0587</name>
</gene>
<dbReference type="Pfam" id="PF04087">
    <property type="entry name" value="DUF389"/>
    <property type="match status" value="1"/>
</dbReference>
<dbReference type="EMBL" id="AP019846">
    <property type="protein sequence ID" value="BBM59004.1"/>
    <property type="molecule type" value="Genomic_DNA"/>
</dbReference>
<feature type="transmembrane region" description="Helical" evidence="2">
    <location>
        <begin position="117"/>
        <end position="136"/>
    </location>
</feature>
<keyword evidence="2" id="KW-0472">Membrane</keyword>
<evidence type="ECO:0000256" key="2">
    <source>
        <dbReference type="SAM" id="Phobius"/>
    </source>
</evidence>
<feature type="coiled-coil region" evidence="1">
    <location>
        <begin position="278"/>
        <end position="310"/>
    </location>
</feature>
<feature type="transmembrane region" description="Helical" evidence="2">
    <location>
        <begin position="23"/>
        <end position="42"/>
    </location>
</feature>
<reference evidence="3 4" key="1">
    <citation type="submission" date="2019-07" db="EMBL/GenBank/DDBJ databases">
        <title>Complete Genome Sequence of Leptotrichia hongkongensis Strain JMUB5056.</title>
        <authorList>
            <person name="Watanabe S."/>
            <person name="Cui L."/>
        </authorList>
    </citation>
    <scope>NUCLEOTIDE SEQUENCE [LARGE SCALE GENOMIC DNA]</scope>
    <source>
        <strain evidence="3 4">JMUB5056</strain>
    </source>
</reference>
<feature type="transmembrane region" description="Helical" evidence="2">
    <location>
        <begin position="48"/>
        <end position="70"/>
    </location>
</feature>
<feature type="transmembrane region" description="Helical" evidence="2">
    <location>
        <begin position="216"/>
        <end position="237"/>
    </location>
</feature>
<dbReference type="AlphaFoldDB" id="A0A510L4U0"/>
<dbReference type="Proteomes" id="UP000321561">
    <property type="component" value="Chromosome"/>
</dbReference>
<dbReference type="PANTHER" id="PTHR20992">
    <property type="entry name" value="AT15442P-RELATED"/>
    <property type="match status" value="1"/>
</dbReference>
<evidence type="ECO:0008006" key="5">
    <source>
        <dbReference type="Google" id="ProtNLM"/>
    </source>
</evidence>
<accession>A0A510L4U0</accession>
<feature type="transmembrane region" description="Helical" evidence="2">
    <location>
        <begin position="179"/>
        <end position="204"/>
    </location>
</feature>
<name>A0A510L4U0_9FUSO</name>
<dbReference type="RefSeq" id="WP_232052598.1">
    <property type="nucleotide sequence ID" value="NZ_AP019846.1"/>
</dbReference>
<evidence type="ECO:0000313" key="4">
    <source>
        <dbReference type="Proteomes" id="UP000321561"/>
    </source>
</evidence>